<name>A0A2P2JGK9_RHIMU</name>
<dbReference type="AlphaFoldDB" id="A0A2P2JGK9"/>
<accession>A0A2P2JGK9</accession>
<protein>
    <submittedName>
        <fullName evidence="2">Uncharacterized protein</fullName>
    </submittedName>
</protein>
<feature type="region of interest" description="Disordered" evidence="1">
    <location>
        <begin position="1"/>
        <end position="28"/>
    </location>
</feature>
<evidence type="ECO:0000313" key="2">
    <source>
        <dbReference type="EMBL" id="MBW92601.1"/>
    </source>
</evidence>
<feature type="compositionally biased region" description="Polar residues" evidence="1">
    <location>
        <begin position="12"/>
        <end position="28"/>
    </location>
</feature>
<reference evidence="2" key="1">
    <citation type="submission" date="2018-02" db="EMBL/GenBank/DDBJ databases">
        <title>Rhizophora mucronata_Transcriptome.</title>
        <authorList>
            <person name="Meera S.P."/>
            <person name="Sreeshan A."/>
            <person name="Augustine A."/>
        </authorList>
    </citation>
    <scope>NUCLEOTIDE SEQUENCE</scope>
    <source>
        <tissue evidence="2">Leaf</tissue>
    </source>
</reference>
<sequence>MNEGQCAYSLPEQHTQIHTSNNLTKMSN</sequence>
<evidence type="ECO:0000256" key="1">
    <source>
        <dbReference type="SAM" id="MobiDB-lite"/>
    </source>
</evidence>
<proteinExistence type="predicted"/>
<organism evidence="2">
    <name type="scientific">Rhizophora mucronata</name>
    <name type="common">Asiatic mangrove</name>
    <dbReference type="NCBI Taxonomy" id="61149"/>
    <lineage>
        <taxon>Eukaryota</taxon>
        <taxon>Viridiplantae</taxon>
        <taxon>Streptophyta</taxon>
        <taxon>Embryophyta</taxon>
        <taxon>Tracheophyta</taxon>
        <taxon>Spermatophyta</taxon>
        <taxon>Magnoliopsida</taxon>
        <taxon>eudicotyledons</taxon>
        <taxon>Gunneridae</taxon>
        <taxon>Pentapetalae</taxon>
        <taxon>rosids</taxon>
        <taxon>fabids</taxon>
        <taxon>Malpighiales</taxon>
        <taxon>Rhizophoraceae</taxon>
        <taxon>Rhizophora</taxon>
    </lineage>
</organism>
<dbReference type="EMBL" id="GGEC01012118">
    <property type="protein sequence ID" value="MBW92601.1"/>
    <property type="molecule type" value="Transcribed_RNA"/>
</dbReference>